<dbReference type="EMBL" id="BAABBR010000001">
    <property type="protein sequence ID" value="GAA4032031.1"/>
    <property type="molecule type" value="Genomic_DNA"/>
</dbReference>
<evidence type="ECO:0000259" key="2">
    <source>
        <dbReference type="Pfam" id="PF12697"/>
    </source>
</evidence>
<dbReference type="PRINTS" id="PR00111">
    <property type="entry name" value="ABHYDROLASE"/>
</dbReference>
<gene>
    <name evidence="3" type="ORF">GCM10022281_09580</name>
</gene>
<accession>A0ABP7TVS6</accession>
<dbReference type="SUPFAM" id="SSF53474">
    <property type="entry name" value="alpha/beta-Hydrolases"/>
    <property type="match status" value="1"/>
</dbReference>
<keyword evidence="3" id="KW-0378">Hydrolase</keyword>
<organism evidence="3 4">
    <name type="scientific">Sphingomonas rosea</name>
    <dbReference type="NCBI Taxonomy" id="335605"/>
    <lineage>
        <taxon>Bacteria</taxon>
        <taxon>Pseudomonadati</taxon>
        <taxon>Pseudomonadota</taxon>
        <taxon>Alphaproteobacteria</taxon>
        <taxon>Sphingomonadales</taxon>
        <taxon>Sphingomonadaceae</taxon>
        <taxon>Sphingomonas</taxon>
    </lineage>
</organism>
<dbReference type="Pfam" id="PF12697">
    <property type="entry name" value="Abhydrolase_6"/>
    <property type="match status" value="1"/>
</dbReference>
<feature type="chain" id="PRO_5046697173" evidence="1">
    <location>
        <begin position="23"/>
        <end position="300"/>
    </location>
</feature>
<evidence type="ECO:0000313" key="4">
    <source>
        <dbReference type="Proteomes" id="UP001424459"/>
    </source>
</evidence>
<feature type="signal peptide" evidence="1">
    <location>
        <begin position="1"/>
        <end position="22"/>
    </location>
</feature>
<proteinExistence type="predicted"/>
<dbReference type="Proteomes" id="UP001424459">
    <property type="component" value="Unassembled WGS sequence"/>
</dbReference>
<dbReference type="InterPro" id="IPR029058">
    <property type="entry name" value="AB_hydrolase_fold"/>
</dbReference>
<dbReference type="InterPro" id="IPR000073">
    <property type="entry name" value="AB_hydrolase_1"/>
</dbReference>
<dbReference type="PANTHER" id="PTHR43798">
    <property type="entry name" value="MONOACYLGLYCEROL LIPASE"/>
    <property type="match status" value="1"/>
</dbReference>
<protein>
    <submittedName>
        <fullName evidence="3">Alpha/beta hydrolase</fullName>
    </submittedName>
</protein>
<keyword evidence="1" id="KW-0732">Signal</keyword>
<reference evidence="4" key="1">
    <citation type="journal article" date="2019" name="Int. J. Syst. Evol. Microbiol.">
        <title>The Global Catalogue of Microorganisms (GCM) 10K type strain sequencing project: providing services to taxonomists for standard genome sequencing and annotation.</title>
        <authorList>
            <consortium name="The Broad Institute Genomics Platform"/>
            <consortium name="The Broad Institute Genome Sequencing Center for Infectious Disease"/>
            <person name="Wu L."/>
            <person name="Ma J."/>
        </authorList>
    </citation>
    <scope>NUCLEOTIDE SEQUENCE [LARGE SCALE GENOMIC DNA]</scope>
    <source>
        <strain evidence="4">JCM 17564</strain>
    </source>
</reference>
<name>A0ABP7TVS6_9SPHN</name>
<dbReference type="InterPro" id="IPR050266">
    <property type="entry name" value="AB_hydrolase_sf"/>
</dbReference>
<dbReference type="PANTHER" id="PTHR43798:SF33">
    <property type="entry name" value="HYDROLASE, PUTATIVE (AFU_ORTHOLOGUE AFUA_2G14860)-RELATED"/>
    <property type="match status" value="1"/>
</dbReference>
<dbReference type="RefSeq" id="WP_344695889.1">
    <property type="nucleotide sequence ID" value="NZ_BAABBR010000001.1"/>
</dbReference>
<comment type="caution">
    <text evidence="3">The sequence shown here is derived from an EMBL/GenBank/DDBJ whole genome shotgun (WGS) entry which is preliminary data.</text>
</comment>
<feature type="domain" description="AB hydrolase-1" evidence="2">
    <location>
        <begin position="48"/>
        <end position="292"/>
    </location>
</feature>
<dbReference type="GO" id="GO:0016787">
    <property type="term" value="F:hydrolase activity"/>
    <property type="evidence" value="ECO:0007669"/>
    <property type="project" value="UniProtKB-KW"/>
</dbReference>
<evidence type="ECO:0000256" key="1">
    <source>
        <dbReference type="SAM" id="SignalP"/>
    </source>
</evidence>
<keyword evidence="4" id="KW-1185">Reference proteome</keyword>
<evidence type="ECO:0000313" key="3">
    <source>
        <dbReference type="EMBL" id="GAA4032031.1"/>
    </source>
</evidence>
<sequence>MIRHLLAAAVLSVALPAVPAFAQASATAARTMPSRTSLKWVGSRGPVVVLIPGLSSPAAVWDRVVPTLAADHRVLLVEVNGFATPRAPEGAAKPGLLDGVLADISAELKAARNPGKAAIVGHSLGGLLAMRMGIEHPEQVDRLMVVDALPFFGVLMDPEGTAASVEPRAAMMRDMMARNAEAMRARAGQPVTGDPQNGMSNTPEGRRKVAAWSLNADPLVVGQAMYEDVVTDLRKDIAKIAVPMTVLHQSDPASTTDEVYIRDYAAQPRAKLVPITDSAHFIMLDQPDRFAAELAAFLRR</sequence>
<dbReference type="Gene3D" id="3.40.50.1820">
    <property type="entry name" value="alpha/beta hydrolase"/>
    <property type="match status" value="1"/>
</dbReference>